<feature type="region of interest" description="N-terminal hotdog fold" evidence="14">
    <location>
        <begin position="925"/>
        <end position="1046"/>
    </location>
</feature>
<keyword evidence="2" id="KW-0596">Phosphopantetheine</keyword>
<comment type="pathway">
    <text evidence="11">Antibiotic biosynthesis; erythromycin biosynthesis.</text>
</comment>
<dbReference type="InterPro" id="IPR050091">
    <property type="entry name" value="PKS_NRPS_Biosynth_Enz"/>
</dbReference>
<dbReference type="InterPro" id="IPR001227">
    <property type="entry name" value="Ac_transferase_dom_sf"/>
</dbReference>
<feature type="domain" description="Carrier" evidence="16">
    <location>
        <begin position="1640"/>
        <end position="1715"/>
    </location>
</feature>
<proteinExistence type="predicted"/>
<dbReference type="Gene3D" id="3.40.50.720">
    <property type="entry name" value="NAD(P)-binding Rossmann-like Domain"/>
    <property type="match status" value="3"/>
</dbReference>
<dbReference type="InterPro" id="IPR049552">
    <property type="entry name" value="PKS_DH_N"/>
</dbReference>
<reference evidence="19 20" key="1">
    <citation type="journal article" date="2014" name="BMC Genomics">
        <title>Complete genome sequence of producer of the glycopeptide antibiotic Aculeximycin Kutzneria albida DSM 43870T, a representative of minor genus of Pseudonocardiaceae.</title>
        <authorList>
            <person name="Rebets Y."/>
            <person name="Tokovenko B."/>
            <person name="Lushchyk I."/>
            <person name="Ruckert C."/>
            <person name="Zaburannyi N."/>
            <person name="Bechthold A."/>
            <person name="Kalinowski J."/>
            <person name="Luzhetskyy A."/>
        </authorList>
    </citation>
    <scope>NUCLEOTIDE SEQUENCE [LARGE SCALE GENOMIC DNA]</scope>
    <source>
        <strain evidence="19">DSM 43870</strain>
    </source>
</reference>
<evidence type="ECO:0000256" key="5">
    <source>
        <dbReference type="ARBA" id="ARBA00022737"/>
    </source>
</evidence>
<sequence>MANEDKLLGYLKRVTADLHQTRERLQELESGVQEPIAVVAMTCRYPGGVDSPEQLWRLVAEGTDAVSAFPEDRGWDTAALFGDNPDDSGKSYVSRGGFVSGVAEFDADFFGVSPREAVAMDPQQRMLLELSWEAFERGGIDVSCLRGSHVGVFVGSNGQDYGDLIEKSPAGTEAYQTTATVAAVLSGRISYTFGFEGPAVTLDTACSSSLVALHLATQALRNKECTLALAGGVTIMATPSAFVAFSKQRGLAPDGRCKAFSESADGTGWSEGGALLVLERLSDARRKGHQVLGVIRGSAINQDGASNGLTAPNGPSQQRVIRQALANAGVPAGEIDAVEAHGTGTTLGDPIEAQALLATYGQDRSRPLWLGSIKSNIGHTQAASGVAGVIKMIMAMRHETLPKTLHVTEPSSHVDWTAGAVSLLTESQPWPQLGHPRRAGVSSFGVSGTNVHIILEQPEPSTVESEPAEPTVLPWVLSGKSARGLRSQATRLLSLLGDNPELNLADVGFSLGTTRTALEHRAVLVGGDRESLLAGLTALVADESPADVVRGTALVGSRLVFVFPGQGSQWVGMAAELVESSPVFAERLAECSAALSSFVDWNLLDVIRGAEGAPSFDRVDVVQPALWAVMVSLAAVWQSLGVRPAAVIGHSQGEIAAACVAGALSIEDAARVVALRSAAIRDVLAGKGGMVSVALSAEDVAPRLAAWDGRLSLAAVNGTNSVVVSGASEALDEMMTAFRADKIRVKKIAVDYASHSAQVELIHDRLLADLGPVSPRTGEVPFYSTVTGGWIDTSAMNAQYWYDNLRRTVEFDPAVRALAAEGFGGFVECSAHPVLTVGLQETLDAVGQDAVVTGTLRRDEGGLHRLYLSLAELHVRGVGVDWAAIYPGGRRVDLPTYAFQREHYWLEVTAGVGDVASAGLIAADHPLLGAAMVLADSDGLVFAARLGLDSHPWLADHAVGDVVVFPGTGFVELAIRAGDQVGCGRVEDLTLEAPLVLPERGAVQLQISLSAADSANRRALNVYSRVDEEPWTRHATGTVAPSARPAEFALTQWPPAGAQPVSLEAFYRDAAELGLAYGPVFQGLRAAWRHGDQVFAEVALSSPADAAQFGLHPALLDAALQAVGLGASAGDQVLLPFAWSQVELFATGASTLRVRVAPTVGGSVSVEVADSTGAPVLSIGSFALRPVVTAELSRTGYHESLYRLDWEPGRLGSATGGRWAVLGAESLGLGEAVADLDSAVGADIVVLPAFGDGAVHRVLPQLQDWLADERFAASRLVVLTRGAVTSDVADLAGAAVWGLVRSAQSENPDRIVLVDLDPAAESAHLVAAVVGSGEPQAALRAGAVRVPRLGRVRAAAEHTPVGWDPDGTVLITGASGTLGGLVAKHLAASGVHNLLLVSRRGGDAPGAEQLLADLAELGAAATVAACDVADREAVRSLLTENSVGAVVHTAGVLDDGVIGSLTPERLDAVLRPKMDAAWNLHEFAGDLTHFVLFSSIAGVTGNPGQANYAAANAYLDALAQHRHAQGLPATALAWGFWDQASGMTGQLDASDRQRISQSGVRPLGSDEGLALFDTALSLGEAALVPVRLDLGALRARGEAVPPVFRSLVPSTRRAAATGDQSDVDSLRRRLASLPEEDREPALVDLVRSQVASILGHATIETVDAGRAFQELGFDSLSAVELRNRLNTATDLRLPATLVFDYPTPTVLARHLYGELLGTLAEHVPVTVLSGPNADDPIAIVAMSCRYPGGVRSPEDLWQLVARGEEVVTPFPTDRGWDVDALFDPDPDAEGKSYVRDGGFLHDVAEFDPAFFGISPREALAMDPQQRLLLEASWEAFERAGIDPGTLKGSRTGVFAGVMYHDYLGNSGTGSLVSGRVAYTFGLEGPAVSVDTACSSSLVSLHWACQSLRQGDCTLALAGGVAVMSTPEMFVEFSRQRGLSRDGRCKSFAAAADGAGWSEGVGVLVVERLSDARRNGHPVLAVISGSAINQDGASNGLTAPNGPSQQRVIRQALANAGLTVNEVQAVEAHGTGTTLGDPIEAQALLATYGQDRAEPLLLGSIKSNLGHTQAAAGVAGIIKMVMAMRHGVVPKTLHVDEPTPHVDWSAGFVELATEAKPWPEDGRPRRAGISSFGVSGTNAHVIIEQPPVVDEPAPQGIPVGALPWVLSAHTKQALAAQAAQLVSYVEARPELDLSDLGYSLATSRAQFEHRGAAVGTDRASLLTALTAIASGEVSPAVVTGTARSTGKLGVLFTGQGSQRAGMGRELYESFPVFAGAFDVVCGEFELPLRDVIFDGSELLDQTQYTQAALFAIEVALFRLVESWGVRPDYVAGHSIGELSAAYVAGVLSLADAVKLVAARGRLMQELPAGGAMVAVQATEEEVAPHLTDGVSIAAINGSDSVVVSGDEDAVAAVVAVFAGRKTRRLVVSHAFHSPLMEPMLAEFGKIASTLDFAAPRIPVVSNLTGVLAGDELCTPEYWVRHVREAVRFSDGLKYLESVGVTTFLELGPDGVLTGMAQQCVEGTLVSALRKGRDEVETITTALAQLHVTGRTVNWAEVFPSARRVDLPTYAFQRERFWLNSTATTSDVASLGLTSPDHPLLGAAVPLADSDSVLFSARISVGTHRWLADHVIGGTILLPGTAFVELAVRAGDEVGCGLLAELTIEAPLVLPERGGVQVQVLVGAPNADGRRVLGIHSRREDAAEDSPWLRHASGILAPTAGQPAFELTAWPPSGAESLSLEDFHATAAEAGLTYGPVFRGLRSAWRHGEQVFAEVALPGADSLEPGRFGLHPAALDAALQAIGLSSASAEEALLPFAWSDVELHASGASSLRVQITPTGAGSVALRVADSTGAPVLAVGELTLRPMAPVRAPAAADALFQVDWVPVPVEPAVSAARWTVVGQQLNGLAGQVAGVDLVEGFEAVREADVVVVPFINGAVHEVTHRALEVLQRNDSPTLVIVTRGAVGAEVTDLAGAAVWGLVRSAQSENPDRIVLVDLDPATEAASLLPVVVASGEPQVVIRDGVVLAARLARAAVTEPDTGWDPDGTVLITGGTGGLGRLLARHLVERHGVRNLLLMSRSGGAEDLCAELAELGAAATVVACDAADRAALRQVLAENSVSAVVHAAGVLDDGVIGSLTPERLDAVLRPKVDAAWNLHELLGEVDRFVLFSSVAATFGSPGQGNYAAANAYLDALAQYRRARGLPATSLGWGFWAATSGMTAEIDREQLASAGVLPLDTDEALALFDLAQGGPAAVAPVKLDLPVLREQGAALFRGLAGRSVRRGTASVAASVSSGLAQRLAGLSEPERRDTVIALVRAHVATVLGHHSPEAVELDKPFQDLGFDSLAAVHLRNGLTTATGLRLPATLVFDYPTTTALADYLLAEVSGTAEDVAPTVSSTVDDEPIAIVAMSCRYPGGVRSPEDLWRLVTEEADAITLFPEDRGWDVERLYDPDPDKEGKCYVREGGFLHDAAEFDPGFFGISPREALITDPQQRQLLEVSWEALERAGIDPVLLKGSQTGVFAGVMYHDYEGAAASGSVVSGRIAYSLGLEGPAVTVDTACSSSLVALHLAAQALRQGECDLALAGGVTVMATPGAFIEFSRQRGLSRDGRCRSFAAAADGAGWSEGVGVLVVERLSDARRNGHPVLAIVRGSAINQDGASNGLTAPNGPSQRRVIRKALASAGLTTADVDVVEAHGTGTTLGDPIEAQALLATYGQDREQPLWLGSVKSNLGHTQAAAGVAGIIKMVMAMRHGVLPKTLHVDAPSPHVDWSAGAVELLTQAQPWPDSGRPRRAGISSFGISGTNAHTIIEQAPTEEPQPPKATGPVLPWLVSARSKDALPDQARRLLSVVDSAPPNDLGYSLAALRSAFPHRAAVVGADREELISGLRALAAGEPSPNVITGVARTEGKLALLFTGQGAQRAGMGRELYESFPVFAGAFDVVCGEFELPLRDVIFDGSELLDQTQYTQAALFAIEVALFRLVESWGVRPDYVAGHSIGELSAAHVAGVLSLADAVKLVAARGRLMQELPAGGAMVAVQATEEEVAPHLTNGVSIAAINGSDSVVVSGDEDAVAAVVAVFAGRKTRRLVVSHAFHSPLMEPMLAEFGKIASTLDFAAPRIPVVSNLTGALAGDELCTPEYWVRHVREAVRFSDGLKYLESAGVTTFLELGPDGVLTGMAQQCVEGTFAPALRRDRDEVRTLLTALSRLHVGGTSADWAAVFAGGRRVDLPTYAFQHERFWLDSVGADPAGTSDHALLGPAVELADTGSYLFTGRLSARTTPWLAEHAIGDTILLPGTAFVELAIRAGDEAGCGRVEELTLAAPLVLPTSGTVQVQVAVGAPQEDGTRTVTVHSRLEDAPWTKNAHGVLSASDQPASFELTQWPPTDAEPVPVADLYTELAASGLVYGPTFQGLSAAWRRGDEVFAEVSLPEDAEVDRLGLHPALLDSALHAISLSPVGGDQALVPFSWSTVDLHATGATGLRVRVAPAGDRAVSLQLADSAGAPVATIGSLALRELAGLQVSAHHDALFRLDWARLAAEVVVSAGHWAVLGEPLPLDGQVARVDTAADLSSVVSADVVLAQFVGGEVHARTHEALALIQSWLAEERFAAAKLVIRTRGAVGPEVTDLAGAAVWGLVRSAQSENPDRIVLVDTDDRSVSLLPGIVAAGEPQVLVRDGAVRGARLVRVAELAPGADWDPEGTVLITGATGTLGRLVTRHFAERGFQHLVLVSRSGGMVDGRAVLACDVADREAVRALLAENSVSAVVHTAGVLDDGVIGSLTPERLDTVLRPKVDAAWNLHEFAGDLTHFVLFSSAAGVLGAPGQGNYAAANAYLDALAQYRHAQGLPATSLAWGLWAESSGMTGQLDATDRSRISRNGVLPLSTEEGLELLDSVATSGEPVAVPMKLDLKALSGDAVPPVLRGLVRTPVRRTAQAGAVPVAALRQQLAGLTEQDRAELLLDLVRSQAAAVLGHAGTEAIEPDRAFSELGFDSLTAVEFRNQLNAATGLRLPPTLIFDYPSSQVLAAQLDAELSPRTTPAEGSAEDRVREILGSIPLSRLRDSGLMDSLLELAGATEPVDSPPEQSGSIDEMDTDSLISMALDGADLDDVTREV</sequence>
<dbReference type="PATRIC" id="fig|1449976.3.peg.1481"/>
<dbReference type="Pfam" id="PF22953">
    <property type="entry name" value="SpnB_Rossmann"/>
    <property type="match status" value="3"/>
</dbReference>
<feature type="region of interest" description="C-terminal hotdog fold" evidence="14">
    <location>
        <begin position="4385"/>
        <end position="4520"/>
    </location>
</feature>
<dbReference type="CDD" id="cd08956">
    <property type="entry name" value="KR_3_FAS_SDR_x"/>
    <property type="match status" value="3"/>
</dbReference>
<dbReference type="InterPro" id="IPR020807">
    <property type="entry name" value="PKS_DH"/>
</dbReference>
<dbReference type="InterPro" id="IPR057326">
    <property type="entry name" value="KR_dom"/>
</dbReference>
<dbReference type="GO" id="GO:0006633">
    <property type="term" value="P:fatty acid biosynthetic process"/>
    <property type="evidence" value="ECO:0007669"/>
    <property type="project" value="InterPro"/>
</dbReference>
<dbReference type="InterPro" id="IPR049900">
    <property type="entry name" value="PKS_mFAS_DH"/>
</dbReference>
<dbReference type="SUPFAM" id="SSF51735">
    <property type="entry name" value="NAD(P)-binding Rossmann-fold domains"/>
    <property type="match status" value="6"/>
</dbReference>
<dbReference type="EMBL" id="CP007155">
    <property type="protein sequence ID" value="AHH94845.1"/>
    <property type="molecule type" value="Genomic_DNA"/>
</dbReference>
<dbReference type="Pfam" id="PF00550">
    <property type="entry name" value="PP-binding"/>
    <property type="match status" value="3"/>
</dbReference>
<dbReference type="PROSITE" id="PS00012">
    <property type="entry name" value="PHOSPHOPANTETHEINE"/>
    <property type="match status" value="2"/>
</dbReference>
<evidence type="ECO:0000256" key="12">
    <source>
        <dbReference type="ARBA" id="ARBA00063272"/>
    </source>
</evidence>
<dbReference type="GO" id="GO:0004312">
    <property type="term" value="F:fatty acid synthase activity"/>
    <property type="evidence" value="ECO:0007669"/>
    <property type="project" value="TreeGrafter"/>
</dbReference>
<dbReference type="Gene3D" id="3.30.70.3290">
    <property type="match status" value="3"/>
</dbReference>
<dbReference type="InterPro" id="IPR036736">
    <property type="entry name" value="ACP-like_sf"/>
</dbReference>
<dbReference type="SUPFAM" id="SSF55048">
    <property type="entry name" value="Probable ACP-binding domain of malonyl-CoA ACP transacylase"/>
    <property type="match status" value="3"/>
</dbReference>
<dbReference type="PANTHER" id="PTHR43775">
    <property type="entry name" value="FATTY ACID SYNTHASE"/>
    <property type="match status" value="1"/>
</dbReference>
<dbReference type="InterPro" id="IPR036291">
    <property type="entry name" value="NAD(P)-bd_dom_sf"/>
</dbReference>
<dbReference type="Pfam" id="PF08659">
    <property type="entry name" value="KR"/>
    <property type="match status" value="3"/>
</dbReference>
<dbReference type="Proteomes" id="UP000019225">
    <property type="component" value="Chromosome"/>
</dbReference>
<feature type="domain" description="PKS/mFAS DH" evidence="18">
    <location>
        <begin position="925"/>
        <end position="1193"/>
    </location>
</feature>
<keyword evidence="7" id="KW-0511">Multifunctional enzyme</keyword>
<comment type="subunit">
    <text evidence="12">Homodimer. Erythronolide synthase is composed of EryAI, EryAII and EryAIII multimodular (2 modules) polypeptides each coding for a functional synthase subunit which participates in 2 of the six FAS-like elongation steps required for formation of the polyketide. Module 1, 2, 3, 4, 5, and 6 participating in biosynthesis steps 1, 2, 3, 4, 5, and 6, respectively.</text>
</comment>
<dbReference type="Pfam" id="PF02801">
    <property type="entry name" value="Ketoacyl-synt_C"/>
    <property type="match status" value="3"/>
</dbReference>
<evidence type="ECO:0000256" key="2">
    <source>
        <dbReference type="ARBA" id="ARBA00022450"/>
    </source>
</evidence>
<evidence type="ECO:0000256" key="4">
    <source>
        <dbReference type="ARBA" id="ARBA00022679"/>
    </source>
</evidence>
<dbReference type="Gene3D" id="3.10.129.110">
    <property type="entry name" value="Polyketide synthase dehydratase"/>
    <property type="match status" value="3"/>
</dbReference>
<evidence type="ECO:0000259" key="17">
    <source>
        <dbReference type="PROSITE" id="PS52004"/>
    </source>
</evidence>
<dbReference type="InterPro" id="IPR020841">
    <property type="entry name" value="PKS_Beta-ketoAc_synthase_dom"/>
</dbReference>
<dbReference type="PROSITE" id="PS00606">
    <property type="entry name" value="KS3_1"/>
    <property type="match status" value="3"/>
</dbReference>
<dbReference type="InterPro" id="IPR032821">
    <property type="entry name" value="PKS_assoc"/>
</dbReference>
<dbReference type="FunFam" id="3.40.47.10:FF:000019">
    <property type="entry name" value="Polyketide synthase type I"/>
    <property type="match status" value="3"/>
</dbReference>
<comment type="cofactor">
    <cofactor evidence="1">
        <name>pantetheine 4'-phosphate</name>
        <dbReference type="ChEBI" id="CHEBI:47942"/>
    </cofactor>
</comment>
<dbReference type="InterPro" id="IPR009081">
    <property type="entry name" value="PP-bd_ACP"/>
</dbReference>
<evidence type="ECO:0000313" key="20">
    <source>
        <dbReference type="Proteomes" id="UP000019225"/>
    </source>
</evidence>
<keyword evidence="6" id="KW-0045">Antibiotic biosynthesis</keyword>
<evidence type="ECO:0000256" key="14">
    <source>
        <dbReference type="PROSITE-ProRule" id="PRU01363"/>
    </source>
</evidence>
<evidence type="ECO:0000256" key="11">
    <source>
        <dbReference type="ARBA" id="ARBA00060622"/>
    </source>
</evidence>
<dbReference type="Pfam" id="PF21089">
    <property type="entry name" value="PKS_DH_N"/>
    <property type="match status" value="3"/>
</dbReference>
<dbReference type="Pfam" id="PF14765">
    <property type="entry name" value="PS-DH"/>
    <property type="match status" value="3"/>
</dbReference>
<feature type="active site" description="Proton acceptor; for dehydratase activity" evidence="14">
    <location>
        <position position="957"/>
    </location>
</feature>
<evidence type="ECO:0000256" key="13">
    <source>
        <dbReference type="ARBA" id="ARBA00066981"/>
    </source>
</evidence>
<dbReference type="SMART" id="SM01294">
    <property type="entry name" value="PKS_PP_betabranch"/>
    <property type="match status" value="3"/>
</dbReference>
<dbReference type="Pfam" id="PF08990">
    <property type="entry name" value="Docking"/>
    <property type="match status" value="1"/>
</dbReference>
<feature type="region of interest" description="C-terminal hotdog fold" evidence="14">
    <location>
        <begin position="2733"/>
        <end position="2870"/>
    </location>
</feature>
<evidence type="ECO:0000256" key="7">
    <source>
        <dbReference type="ARBA" id="ARBA00023268"/>
    </source>
</evidence>
<feature type="active site" description="Proton acceptor; for dehydratase activity" evidence="14">
    <location>
        <position position="4284"/>
    </location>
</feature>
<dbReference type="PROSITE" id="PS50075">
    <property type="entry name" value="CARRIER"/>
    <property type="match status" value="3"/>
</dbReference>
<dbReference type="SUPFAM" id="SSF52151">
    <property type="entry name" value="FabD/lysophospholipase-like"/>
    <property type="match status" value="3"/>
</dbReference>
<protein>
    <recommendedName>
        <fullName evidence="13">6-deoxyerythronolide-B synthase</fullName>
        <ecNumber evidence="13">2.3.1.94</ecNumber>
    </recommendedName>
</protein>
<dbReference type="InterPro" id="IPR014030">
    <property type="entry name" value="Ketoacyl_synth_N"/>
</dbReference>
<dbReference type="SMART" id="SM00825">
    <property type="entry name" value="PKS_KS"/>
    <property type="match status" value="3"/>
</dbReference>
<dbReference type="OrthoDB" id="9778690at2"/>
<dbReference type="EC" id="2.3.1.94" evidence="13"/>
<dbReference type="KEGG" id="kal:KALB_1472"/>
<dbReference type="STRING" id="1449976.KALB_1472"/>
<dbReference type="GO" id="GO:0004315">
    <property type="term" value="F:3-oxoacyl-[acyl-carrier-protein] synthase activity"/>
    <property type="evidence" value="ECO:0007669"/>
    <property type="project" value="InterPro"/>
</dbReference>
<dbReference type="Pfam" id="PF00109">
    <property type="entry name" value="ketoacyl-synt"/>
    <property type="match status" value="3"/>
</dbReference>
<keyword evidence="20" id="KW-1185">Reference proteome</keyword>
<dbReference type="PROSITE" id="PS52019">
    <property type="entry name" value="PKS_MFAS_DH"/>
    <property type="match status" value="3"/>
</dbReference>
<feature type="domain" description="Carrier" evidence="16">
    <location>
        <begin position="3308"/>
        <end position="3383"/>
    </location>
</feature>
<keyword evidence="8" id="KW-0012">Acyltransferase</keyword>
<feature type="domain" description="PKS/mFAS DH" evidence="18">
    <location>
        <begin position="4252"/>
        <end position="4520"/>
    </location>
</feature>
<organism evidence="19 20">
    <name type="scientific">Kutzneria albida DSM 43870</name>
    <dbReference type="NCBI Taxonomy" id="1449976"/>
    <lineage>
        <taxon>Bacteria</taxon>
        <taxon>Bacillati</taxon>
        <taxon>Actinomycetota</taxon>
        <taxon>Actinomycetes</taxon>
        <taxon>Pseudonocardiales</taxon>
        <taxon>Pseudonocardiaceae</taxon>
        <taxon>Kutzneria</taxon>
    </lineage>
</organism>
<dbReference type="SMART" id="SM00822">
    <property type="entry name" value="PKS_KR"/>
    <property type="match status" value="3"/>
</dbReference>
<keyword evidence="3" id="KW-0597">Phosphoprotein</keyword>
<dbReference type="PANTHER" id="PTHR43775:SF51">
    <property type="entry name" value="INACTIVE PHENOLPHTHIOCEROL SYNTHESIS POLYKETIDE SYNTHASE TYPE I PKS1-RELATED"/>
    <property type="match status" value="1"/>
</dbReference>
<accession>W5W222</accession>
<comment type="function">
    <text evidence="10">Involved in the biosynthesis of antibiotic erythromycin via the biosynthesis of its aglycone precursor, 6-deoxyerythronolide B (6-dEB).</text>
</comment>
<name>W5W222_9PSEU</name>
<dbReference type="InterPro" id="IPR018201">
    <property type="entry name" value="Ketoacyl_synth_AS"/>
</dbReference>
<evidence type="ECO:0000256" key="10">
    <source>
        <dbReference type="ARBA" id="ARBA00060158"/>
    </source>
</evidence>
<feature type="domain" description="Ketosynthase family 3 (KS3)" evidence="17">
    <location>
        <begin position="33"/>
        <end position="457"/>
    </location>
</feature>
<dbReference type="PROSITE" id="PS52004">
    <property type="entry name" value="KS3_2"/>
    <property type="match status" value="3"/>
</dbReference>
<dbReference type="InterPro" id="IPR016039">
    <property type="entry name" value="Thiolase-like"/>
</dbReference>
<feature type="domain" description="Ketosynthase family 3 (KS3)" evidence="17">
    <location>
        <begin position="1734"/>
        <end position="2144"/>
    </location>
</feature>
<dbReference type="Pfam" id="PF00698">
    <property type="entry name" value="Acyl_transf_1"/>
    <property type="match status" value="3"/>
</dbReference>
<evidence type="ECO:0000256" key="6">
    <source>
        <dbReference type="ARBA" id="ARBA00023194"/>
    </source>
</evidence>
<dbReference type="SUPFAM" id="SSF47336">
    <property type="entry name" value="ACP-like"/>
    <property type="match status" value="3"/>
</dbReference>
<evidence type="ECO:0000259" key="16">
    <source>
        <dbReference type="PROSITE" id="PS50075"/>
    </source>
</evidence>
<dbReference type="FunFam" id="1.10.1200.10:FF:000007">
    <property type="entry name" value="Probable polyketide synthase pks17"/>
    <property type="match status" value="3"/>
</dbReference>
<keyword evidence="4" id="KW-0808">Transferase</keyword>
<dbReference type="InterPro" id="IPR049551">
    <property type="entry name" value="PKS_DH_C"/>
</dbReference>
<dbReference type="GO" id="GO:0033068">
    <property type="term" value="P:macrolide biosynthetic process"/>
    <property type="evidence" value="ECO:0007669"/>
    <property type="project" value="UniProtKB-ARBA"/>
</dbReference>
<dbReference type="HOGENOM" id="CLU_223085_0_0_11"/>
<dbReference type="InterPro" id="IPR016035">
    <property type="entry name" value="Acyl_Trfase/lysoPLipase"/>
</dbReference>
<gene>
    <name evidence="19" type="ORF">KALB_1472</name>
</gene>
<feature type="region of interest" description="N-terminal hotdog fold" evidence="14">
    <location>
        <begin position="2596"/>
        <end position="2721"/>
    </location>
</feature>
<dbReference type="Gene3D" id="1.10.1200.10">
    <property type="entry name" value="ACP-like"/>
    <property type="match status" value="3"/>
</dbReference>
<dbReference type="SMART" id="SM00826">
    <property type="entry name" value="PKS_DH"/>
    <property type="match status" value="3"/>
</dbReference>
<dbReference type="SUPFAM" id="SSF53901">
    <property type="entry name" value="Thiolase-like"/>
    <property type="match status" value="3"/>
</dbReference>
<dbReference type="InterPro" id="IPR055123">
    <property type="entry name" value="SpnB-like_Rossmann"/>
</dbReference>
<feature type="region of interest" description="Disordered" evidence="15">
    <location>
        <begin position="5070"/>
        <end position="5091"/>
    </location>
</feature>
<evidence type="ECO:0000256" key="3">
    <source>
        <dbReference type="ARBA" id="ARBA00022553"/>
    </source>
</evidence>
<dbReference type="FunFam" id="3.40.366.10:FF:000002">
    <property type="entry name" value="Probable polyketide synthase 2"/>
    <property type="match status" value="1"/>
</dbReference>
<evidence type="ECO:0000313" key="19">
    <source>
        <dbReference type="EMBL" id="AHH94845.1"/>
    </source>
</evidence>
<feature type="domain" description="PKS/mFAS DH" evidence="18">
    <location>
        <begin position="2596"/>
        <end position="2870"/>
    </location>
</feature>
<dbReference type="InterPro" id="IPR006162">
    <property type="entry name" value="Ppantetheine_attach_site"/>
</dbReference>
<dbReference type="InterPro" id="IPR020806">
    <property type="entry name" value="PKS_PP-bd"/>
</dbReference>
<dbReference type="Gene3D" id="3.40.366.10">
    <property type="entry name" value="Malonyl-Coenzyme A Acyl Carrier Protein, domain 2"/>
    <property type="match status" value="3"/>
</dbReference>
<feature type="domain" description="Ketosynthase family 3 (KS3)" evidence="17">
    <location>
        <begin position="3400"/>
        <end position="3810"/>
    </location>
</feature>
<dbReference type="SMART" id="SM00827">
    <property type="entry name" value="PKS_AT"/>
    <property type="match status" value="3"/>
</dbReference>
<dbReference type="GO" id="GO:0047879">
    <property type="term" value="F:erythronolide synthase activity"/>
    <property type="evidence" value="ECO:0007669"/>
    <property type="project" value="UniProtKB-EC"/>
</dbReference>
<feature type="domain" description="Carrier" evidence="16">
    <location>
        <begin position="4954"/>
        <end position="5029"/>
    </location>
</feature>
<dbReference type="RefSeq" id="WP_025355062.1">
    <property type="nucleotide sequence ID" value="NZ_CP007155.1"/>
</dbReference>
<evidence type="ECO:0000256" key="8">
    <source>
        <dbReference type="ARBA" id="ARBA00023315"/>
    </source>
</evidence>
<feature type="active site" description="Proton donor; for dehydratase activity" evidence="14">
    <location>
        <position position="1117"/>
    </location>
</feature>
<evidence type="ECO:0000256" key="1">
    <source>
        <dbReference type="ARBA" id="ARBA00001957"/>
    </source>
</evidence>
<dbReference type="eggNOG" id="COG3321">
    <property type="taxonomic scope" value="Bacteria"/>
</dbReference>
<dbReference type="InterPro" id="IPR013968">
    <property type="entry name" value="PKS_KR"/>
</dbReference>
<feature type="active site" description="Proton acceptor; for dehydratase activity" evidence="14">
    <location>
        <position position="2628"/>
    </location>
</feature>
<dbReference type="InterPro" id="IPR014031">
    <property type="entry name" value="Ketoacyl_synth_C"/>
</dbReference>
<dbReference type="InterPro" id="IPR016036">
    <property type="entry name" value="Malonyl_transacylase_ACP-bd"/>
</dbReference>
<dbReference type="Pfam" id="PF16197">
    <property type="entry name" value="KAsynt_C_assoc"/>
    <property type="match status" value="3"/>
</dbReference>
<feature type="region of interest" description="C-terminal hotdog fold" evidence="14">
    <location>
        <begin position="1058"/>
        <end position="1193"/>
    </location>
</feature>
<evidence type="ECO:0000256" key="9">
    <source>
        <dbReference type="ARBA" id="ARBA00052442"/>
    </source>
</evidence>
<dbReference type="InterPro" id="IPR015083">
    <property type="entry name" value="NorB/c/GfsB-D-like_docking"/>
</dbReference>
<evidence type="ECO:0000256" key="15">
    <source>
        <dbReference type="SAM" id="MobiDB-lite"/>
    </source>
</evidence>
<dbReference type="GO" id="GO:0031177">
    <property type="term" value="F:phosphopantetheine binding"/>
    <property type="evidence" value="ECO:0007669"/>
    <property type="project" value="InterPro"/>
</dbReference>
<feature type="region of interest" description="N-terminal hotdog fold" evidence="14">
    <location>
        <begin position="4252"/>
        <end position="4373"/>
    </location>
</feature>
<feature type="active site" description="Proton donor; for dehydratase activity" evidence="14">
    <location>
        <position position="2794"/>
    </location>
</feature>
<dbReference type="SMART" id="SM00823">
    <property type="entry name" value="PKS_PP"/>
    <property type="match status" value="3"/>
</dbReference>
<dbReference type="InterPro" id="IPR014043">
    <property type="entry name" value="Acyl_transferase_dom"/>
</dbReference>
<dbReference type="CDD" id="cd00833">
    <property type="entry name" value="PKS"/>
    <property type="match status" value="3"/>
</dbReference>
<keyword evidence="5" id="KW-0677">Repeat</keyword>
<dbReference type="Gene3D" id="3.40.47.10">
    <property type="match status" value="3"/>
</dbReference>
<dbReference type="InterPro" id="IPR042104">
    <property type="entry name" value="PKS_dehydratase_sf"/>
</dbReference>
<comment type="catalytic activity">
    <reaction evidence="9">
        <text>6 (S)-methylmalonyl-CoA + propanoyl-CoA + 6 NADPH + 12 H(+) = 6-deoxyerythronolide B + 6 CO2 + 6 NADP(+) + 7 CoA + H2O</text>
        <dbReference type="Rhea" id="RHEA:23068"/>
        <dbReference type="ChEBI" id="CHEBI:15377"/>
        <dbReference type="ChEBI" id="CHEBI:15378"/>
        <dbReference type="ChEBI" id="CHEBI:16089"/>
        <dbReference type="ChEBI" id="CHEBI:16526"/>
        <dbReference type="ChEBI" id="CHEBI:57287"/>
        <dbReference type="ChEBI" id="CHEBI:57327"/>
        <dbReference type="ChEBI" id="CHEBI:57392"/>
        <dbReference type="ChEBI" id="CHEBI:57783"/>
        <dbReference type="ChEBI" id="CHEBI:58349"/>
        <dbReference type="EC" id="2.3.1.94"/>
    </reaction>
</comment>
<evidence type="ECO:0000259" key="18">
    <source>
        <dbReference type="PROSITE" id="PS52019"/>
    </source>
</evidence>
<feature type="active site" description="Proton donor; for dehydratase activity" evidence="14">
    <location>
        <position position="4444"/>
    </location>
</feature>